<dbReference type="RefSeq" id="WP_259423621.1">
    <property type="nucleotide sequence ID" value="NZ_CP103503.1"/>
</dbReference>
<sequence length="40" mass="4398">MLKAAGYSETEIAGVLDALDKLQREGKPESEVEDADFEEL</sequence>
<dbReference type="EMBL" id="MK552109">
    <property type="protein sequence ID" value="QGW58925.1"/>
    <property type="molecule type" value="Genomic_DNA"/>
</dbReference>
<keyword evidence="1" id="KW-0614">Plasmid</keyword>
<geneLocation type="plasmid" evidence="1">
    <name>pKpnU95</name>
</geneLocation>
<accession>A0A857AWP1</accession>
<gene>
    <name evidence="1" type="ORF">pKpnU95_00071</name>
</gene>
<evidence type="ECO:0000313" key="1">
    <source>
        <dbReference type="EMBL" id="QGW58925.1"/>
    </source>
</evidence>
<name>A0A857AWP1_KLEPN</name>
<protein>
    <submittedName>
        <fullName evidence="1">Uncharacterized protein</fullName>
    </submittedName>
</protein>
<dbReference type="AlphaFoldDB" id="A0A857AWP1"/>
<organism evidence="1">
    <name type="scientific">Klebsiella pneumoniae</name>
    <dbReference type="NCBI Taxonomy" id="573"/>
    <lineage>
        <taxon>Bacteria</taxon>
        <taxon>Pseudomonadati</taxon>
        <taxon>Pseudomonadota</taxon>
        <taxon>Gammaproteobacteria</taxon>
        <taxon>Enterobacterales</taxon>
        <taxon>Enterobacteriaceae</taxon>
        <taxon>Klebsiella/Raoultella group</taxon>
        <taxon>Klebsiella</taxon>
        <taxon>Klebsiella pneumoniae complex</taxon>
    </lineage>
</organism>
<proteinExistence type="predicted"/>
<reference evidence="1" key="1">
    <citation type="submission" date="2019-12" db="EMBL/GenBank/DDBJ databases">
        <title>Klebsiella pneumoniae strain U95 multidrug resistance plasmid pKpnU95.</title>
        <authorList>
            <person name="Navon-Venezia S."/>
            <person name="Kondratyeva K."/>
            <person name="Gancz A."/>
        </authorList>
    </citation>
    <scope>NUCLEOTIDE SEQUENCE</scope>
    <source>
        <strain evidence="1">U95</strain>
        <plasmid evidence="1">pKpnU95</plasmid>
    </source>
</reference>